<dbReference type="SUPFAM" id="SSF109604">
    <property type="entry name" value="HD-domain/PDEase-like"/>
    <property type="match status" value="1"/>
</dbReference>
<name>A0ABP5SAZ0_9ACTN</name>
<feature type="domain" description="TGS" evidence="4">
    <location>
        <begin position="1031"/>
        <end position="1097"/>
    </location>
</feature>
<evidence type="ECO:0008006" key="7">
    <source>
        <dbReference type="Google" id="ProtNLM"/>
    </source>
</evidence>
<dbReference type="Gene3D" id="3.30.460.10">
    <property type="entry name" value="Beta Polymerase, domain 2"/>
    <property type="match status" value="1"/>
</dbReference>
<feature type="compositionally biased region" description="Basic and acidic residues" evidence="2">
    <location>
        <begin position="530"/>
        <end position="545"/>
    </location>
</feature>
<dbReference type="SMART" id="SM00954">
    <property type="entry name" value="RelA_SpoT"/>
    <property type="match status" value="1"/>
</dbReference>
<feature type="compositionally biased region" description="Basic and acidic residues" evidence="2">
    <location>
        <begin position="354"/>
        <end position="384"/>
    </location>
</feature>
<reference evidence="6" key="1">
    <citation type="journal article" date="2019" name="Int. J. Syst. Evol. Microbiol.">
        <title>The Global Catalogue of Microorganisms (GCM) 10K type strain sequencing project: providing services to taxonomists for standard genome sequencing and annotation.</title>
        <authorList>
            <consortium name="The Broad Institute Genomics Platform"/>
            <consortium name="The Broad Institute Genome Sequencing Center for Infectious Disease"/>
            <person name="Wu L."/>
            <person name="Ma J."/>
        </authorList>
    </citation>
    <scope>NUCLEOTIDE SEQUENCE [LARGE SCALE GENOMIC DNA]</scope>
    <source>
        <strain evidence="6">JCM 3272</strain>
    </source>
</reference>
<feature type="domain" description="HD" evidence="3">
    <location>
        <begin position="697"/>
        <end position="794"/>
    </location>
</feature>
<dbReference type="Pfam" id="PF02824">
    <property type="entry name" value="TGS"/>
    <property type="match status" value="1"/>
</dbReference>
<dbReference type="Pfam" id="PF04607">
    <property type="entry name" value="RelA_SpoT"/>
    <property type="match status" value="1"/>
</dbReference>
<feature type="region of interest" description="Disordered" evidence="2">
    <location>
        <begin position="1"/>
        <end position="126"/>
    </location>
</feature>
<evidence type="ECO:0000313" key="6">
    <source>
        <dbReference type="Proteomes" id="UP001501444"/>
    </source>
</evidence>
<evidence type="ECO:0000313" key="5">
    <source>
        <dbReference type="EMBL" id="GAA2328124.1"/>
    </source>
</evidence>
<feature type="compositionally biased region" description="Basic and acidic residues" evidence="2">
    <location>
        <begin position="585"/>
        <end position="596"/>
    </location>
</feature>
<dbReference type="InterPro" id="IPR003607">
    <property type="entry name" value="HD/PDEase_dom"/>
</dbReference>
<feature type="compositionally biased region" description="Basic and acidic residues" evidence="2">
    <location>
        <begin position="338"/>
        <end position="347"/>
    </location>
</feature>
<dbReference type="InterPro" id="IPR043519">
    <property type="entry name" value="NT_sf"/>
</dbReference>
<organism evidence="5 6">
    <name type="scientific">Dactylosporangium salmoneum</name>
    <dbReference type="NCBI Taxonomy" id="53361"/>
    <lineage>
        <taxon>Bacteria</taxon>
        <taxon>Bacillati</taxon>
        <taxon>Actinomycetota</taxon>
        <taxon>Actinomycetes</taxon>
        <taxon>Micromonosporales</taxon>
        <taxon>Micromonosporaceae</taxon>
        <taxon>Dactylosporangium</taxon>
    </lineage>
</organism>
<evidence type="ECO:0000256" key="2">
    <source>
        <dbReference type="SAM" id="MobiDB-lite"/>
    </source>
</evidence>
<dbReference type="InterPro" id="IPR007685">
    <property type="entry name" value="RelA_SpoT"/>
</dbReference>
<dbReference type="CDD" id="cd05399">
    <property type="entry name" value="NT_Rel-Spo_like"/>
    <property type="match status" value="1"/>
</dbReference>
<protein>
    <recommendedName>
        <fullName evidence="7">GTP pyrophosphokinase</fullName>
    </recommendedName>
</protein>
<dbReference type="Gene3D" id="1.10.3210.10">
    <property type="entry name" value="Hypothetical protein af1432"/>
    <property type="match status" value="1"/>
</dbReference>
<evidence type="ECO:0000256" key="1">
    <source>
        <dbReference type="ARBA" id="ARBA00007476"/>
    </source>
</evidence>
<dbReference type="SUPFAM" id="SSF81271">
    <property type="entry name" value="TGS-like"/>
    <property type="match status" value="1"/>
</dbReference>
<dbReference type="PANTHER" id="PTHR21262:SF31">
    <property type="entry name" value="GTP PYROPHOSPHOKINASE"/>
    <property type="match status" value="1"/>
</dbReference>
<dbReference type="InterPro" id="IPR012676">
    <property type="entry name" value="TGS-like"/>
</dbReference>
<dbReference type="SMART" id="SM00471">
    <property type="entry name" value="HDc"/>
    <property type="match status" value="1"/>
</dbReference>
<dbReference type="SUPFAM" id="SSF81301">
    <property type="entry name" value="Nucleotidyltransferase"/>
    <property type="match status" value="1"/>
</dbReference>
<keyword evidence="6" id="KW-1185">Reference proteome</keyword>
<accession>A0ABP5SAZ0</accession>
<gene>
    <name evidence="5" type="ORF">GCM10010170_004400</name>
</gene>
<feature type="compositionally biased region" description="Low complexity" evidence="2">
    <location>
        <begin position="37"/>
        <end position="78"/>
    </location>
</feature>
<dbReference type="Gene3D" id="3.10.20.30">
    <property type="match status" value="1"/>
</dbReference>
<evidence type="ECO:0000259" key="3">
    <source>
        <dbReference type="PROSITE" id="PS51831"/>
    </source>
</evidence>
<dbReference type="PROSITE" id="PS51831">
    <property type="entry name" value="HD"/>
    <property type="match status" value="1"/>
</dbReference>
<dbReference type="InterPro" id="IPR004095">
    <property type="entry name" value="TGS"/>
</dbReference>
<dbReference type="PROSITE" id="PS51880">
    <property type="entry name" value="TGS"/>
    <property type="match status" value="1"/>
</dbReference>
<feature type="compositionally biased region" description="Basic and acidic residues" evidence="2">
    <location>
        <begin position="398"/>
        <end position="414"/>
    </location>
</feature>
<feature type="compositionally biased region" description="Polar residues" evidence="2">
    <location>
        <begin position="546"/>
        <end position="556"/>
    </location>
</feature>
<feature type="compositionally biased region" description="Basic and acidic residues" evidence="2">
    <location>
        <begin position="557"/>
        <end position="576"/>
    </location>
</feature>
<dbReference type="Pfam" id="PF13328">
    <property type="entry name" value="HD_4"/>
    <property type="match status" value="1"/>
</dbReference>
<dbReference type="CDD" id="cd00077">
    <property type="entry name" value="HDc"/>
    <property type="match status" value="1"/>
</dbReference>
<proteinExistence type="inferred from homology"/>
<dbReference type="EMBL" id="BAAARV010000004">
    <property type="protein sequence ID" value="GAA2328124.1"/>
    <property type="molecule type" value="Genomic_DNA"/>
</dbReference>
<feature type="compositionally biased region" description="Basic and acidic residues" evidence="2">
    <location>
        <begin position="423"/>
        <end position="505"/>
    </location>
</feature>
<dbReference type="InterPro" id="IPR012675">
    <property type="entry name" value="Beta-grasp_dom_sf"/>
</dbReference>
<dbReference type="PANTHER" id="PTHR21262">
    <property type="entry name" value="GUANOSINE-3',5'-BIS DIPHOSPHATE 3'-PYROPHOSPHOHYDROLASE"/>
    <property type="match status" value="1"/>
</dbReference>
<comment type="caution">
    <text evidence="5">The sequence shown here is derived from an EMBL/GenBank/DDBJ whole genome shotgun (WGS) entry which is preliminary data.</text>
</comment>
<evidence type="ECO:0000259" key="4">
    <source>
        <dbReference type="PROSITE" id="PS51880"/>
    </source>
</evidence>
<dbReference type="InterPro" id="IPR006674">
    <property type="entry name" value="HD_domain"/>
</dbReference>
<comment type="similarity">
    <text evidence="1">Belongs to the RelA/SpoT family.</text>
</comment>
<feature type="region of interest" description="Disordered" evidence="2">
    <location>
        <begin position="267"/>
        <end position="625"/>
    </location>
</feature>
<sequence>MEPGLQSGAHFSAALSPPGPAAEPPHAAEISGPDDLGPTSSGQSPGAGPGQSAPVGHAPSPAAHAPGAPPGGHALTAGSGLSFAVHSPGLPGPGEDSVDGGSFDGGAAPDGFLGGGGPGVVSSGGSLTGGSFGGGLVGHGPHSGLGLARPAVHPGGGLSGSGGIGGGASGVGAGVSGVGAGVEPVSDPYSDRTATHSEYMVDPAASDGNPTEFPNFRVGPATGFLTAATSDDARRLRDEALGALDGDAPALGPMTIRVEALGGGGFATNPPGSVKPPGSNAAAGNGGERLHAGEMFLGPKGLPTAAINVPEAPARRRAAPPGSGDRLAADRQPSGGAADEHGRRPERMPTGAGDRGHQHDRALNDRAPADRAPQDHAPGDHTRQDPAPGDPTRQDPAPGDRTRQDRAPQDRSPNEHAPNGRSAHTDHPANDRAPDADHAPSDRATRDPHNDRPAQADHAANDRAAHTDHAPNDRATRTARDAHNDRDARREQPSRPERTEWRDRPGPSGEDGQPEAAQQRGPADWPANDRAIENRVRADKPRNTHGDGTSQASGTDQPRREDPMPEAKRPEGDGARKPTAGSRGKGRDAQLDDRYAAPRQKLTAPPTDDSPEVPPPPSYSALIGAAVPGDPTATYSAIIGSRLRAMLPWQTSDDPMAPILRVHRQIHPSADIALLRRAYGTAEQMHRGQMRKSGEPFITHPLEVTEILADLGMDTTTLVAALLHDTVEDTDYTLGALERDFGGEVALLVDGVTKFDKMFYGADAEAETIRKMIVAAGRDVRVLVIKLADRLHNMRTIDARSVKSRVRIATATREVLIPLCERLGIQALKRELEDWVLRAVSPSGYAVVADYVNQRVGWEGYLEKVTSAVNSDLKKFGLDATVAPRPRHLYSIWKDTVDGNYAEPHDLPRVVIVVDGPETDCYAALGAVHGKWRPVPGRFKDFIATPKNNNYRSLHTTVLGPEGRSLEVLIRTVEMHQAAEYGIVANFRYPTTAARFGPASKAEQLNWLRRLLDWEAAASDPSQFIASLRCDLAEDQILVLTAGGGRPVLLPADATPVDLAYILGADVGNRCIGARVNGRLIAVSSPLADGDTVEIITRAGQRDEFDFDADAPARGPSPEWLDFVRTPHARLHISRWFEAHEAPSITVANKVRLGRLAIGLALRQQGRGLASDLPLVRLAPRLGYPDLETLFVAVADHARSADDVVAELIALVDHSPR</sequence>
<dbReference type="Proteomes" id="UP001501444">
    <property type="component" value="Unassembled WGS sequence"/>
</dbReference>